<comment type="caution">
    <text evidence="1">The sequence shown here is derived from an EMBL/GenBank/DDBJ whole genome shotgun (WGS) entry which is preliminary data.</text>
</comment>
<protein>
    <recommendedName>
        <fullName evidence="3">GyrI-like domain-containing protein</fullName>
    </recommendedName>
</protein>
<evidence type="ECO:0008006" key="3">
    <source>
        <dbReference type="Google" id="ProtNLM"/>
    </source>
</evidence>
<proteinExistence type="predicted"/>
<gene>
    <name evidence="1" type="ORF">E6C51_05695</name>
</gene>
<evidence type="ECO:0000313" key="2">
    <source>
        <dbReference type="Proteomes" id="UP000310754"/>
    </source>
</evidence>
<dbReference type="InterPro" id="IPR011256">
    <property type="entry name" value="Reg_factor_effector_dom_sf"/>
</dbReference>
<sequence>MEIKETPDLWVLREKKHLRIPDIKLAAAECAPRIEAKMVAAGLEADGPWLFIAHNLPKDGKTTFDWEICRPVKKPERYNGPIELVHLEPIMVASRMHQGSLRSLFTQGYAPLAAEMDMSRYIYSGESREVYHGWNGPGAPYHAIEIQFGISR</sequence>
<reference evidence="1 2" key="1">
    <citation type="submission" date="2019-04" db="EMBL/GenBank/DDBJ databases">
        <title>Rhizobium terrae sp. nov., isolated from a paddy soil.</title>
        <authorList>
            <person name="Lin S.-Y."/>
            <person name="Hameed A."/>
            <person name="Huang H.-I."/>
            <person name="Young C.-C."/>
        </authorList>
    </citation>
    <scope>NUCLEOTIDE SEQUENCE [LARGE SCALE GENOMIC DNA]</scope>
    <source>
        <strain evidence="1 2">CC-HIH110</strain>
    </source>
</reference>
<name>A0A4S4A1S5_9HYPH</name>
<dbReference type="Gene3D" id="3.20.80.10">
    <property type="entry name" value="Regulatory factor, effector binding domain"/>
    <property type="match status" value="1"/>
</dbReference>
<keyword evidence="2" id="KW-1185">Reference proteome</keyword>
<evidence type="ECO:0000313" key="1">
    <source>
        <dbReference type="EMBL" id="THF52296.1"/>
    </source>
</evidence>
<dbReference type="RefSeq" id="WP_190235295.1">
    <property type="nucleotide sequence ID" value="NZ_SSOA01000002.1"/>
</dbReference>
<dbReference type="EMBL" id="SSOA01000002">
    <property type="protein sequence ID" value="THF52296.1"/>
    <property type="molecule type" value="Genomic_DNA"/>
</dbReference>
<organism evidence="1 2">
    <name type="scientific">Allorhizobium terrae</name>
    <dbReference type="NCBI Taxonomy" id="1848972"/>
    <lineage>
        <taxon>Bacteria</taxon>
        <taxon>Pseudomonadati</taxon>
        <taxon>Pseudomonadota</taxon>
        <taxon>Alphaproteobacteria</taxon>
        <taxon>Hyphomicrobiales</taxon>
        <taxon>Rhizobiaceae</taxon>
        <taxon>Rhizobium/Agrobacterium group</taxon>
        <taxon>Allorhizobium</taxon>
    </lineage>
</organism>
<dbReference type="AlphaFoldDB" id="A0A4S4A1S5"/>
<dbReference type="Proteomes" id="UP000310754">
    <property type="component" value="Unassembled WGS sequence"/>
</dbReference>
<accession>A0A4S4A1S5</accession>